<proteinExistence type="predicted"/>
<evidence type="ECO:0000256" key="3">
    <source>
        <dbReference type="ARBA" id="ARBA00022989"/>
    </source>
</evidence>
<accession>A0A226D8U5</accession>
<dbReference type="OrthoDB" id="6435638at2759"/>
<dbReference type="Gene3D" id="1.20.1070.10">
    <property type="entry name" value="Rhodopsin 7-helix transmembrane proteins"/>
    <property type="match status" value="1"/>
</dbReference>
<dbReference type="SUPFAM" id="SSF81321">
    <property type="entry name" value="Family A G protein-coupled receptor-like"/>
    <property type="match status" value="1"/>
</dbReference>
<sequence>MPHFKYSAIVGTSVFQDGGEPFRNYRGFELPDNTTTLFPEPASFHELNEHRSVTPSQQDEDQYTTKIHGNFPITSIIPDVDAIQPEIVSGNPIFPGEMPHGLQLDPTRLFVIDLVSPSESERGRSPPFLRRNQAGGRLLARARVKTLRTTFIILATFLLCWTPYVVMTLW</sequence>
<dbReference type="EMBL" id="LNIX01000027">
    <property type="protein sequence ID" value="OXA41975.1"/>
    <property type="molecule type" value="Genomic_DNA"/>
</dbReference>
<comment type="subcellular location">
    <subcellularLocation>
        <location evidence="1">Membrane</location>
    </subcellularLocation>
</comment>
<keyword evidence="8" id="KW-1185">Reference proteome</keyword>
<organism evidence="7 8">
    <name type="scientific">Folsomia candida</name>
    <name type="common">Springtail</name>
    <dbReference type="NCBI Taxonomy" id="158441"/>
    <lineage>
        <taxon>Eukaryota</taxon>
        <taxon>Metazoa</taxon>
        <taxon>Ecdysozoa</taxon>
        <taxon>Arthropoda</taxon>
        <taxon>Hexapoda</taxon>
        <taxon>Collembola</taxon>
        <taxon>Entomobryomorpha</taxon>
        <taxon>Isotomoidea</taxon>
        <taxon>Isotomidae</taxon>
        <taxon>Proisotominae</taxon>
        <taxon>Folsomia</taxon>
    </lineage>
</organism>
<evidence type="ECO:0000259" key="6">
    <source>
        <dbReference type="PROSITE" id="PS50262"/>
    </source>
</evidence>
<dbReference type="AlphaFoldDB" id="A0A226D8U5"/>
<keyword evidence="7" id="KW-0675">Receptor</keyword>
<evidence type="ECO:0000256" key="2">
    <source>
        <dbReference type="ARBA" id="ARBA00022692"/>
    </source>
</evidence>
<evidence type="ECO:0000313" key="7">
    <source>
        <dbReference type="EMBL" id="OXA41975.1"/>
    </source>
</evidence>
<reference evidence="7 8" key="1">
    <citation type="submission" date="2015-12" db="EMBL/GenBank/DDBJ databases">
        <title>The genome of Folsomia candida.</title>
        <authorList>
            <person name="Faddeeva A."/>
            <person name="Derks M.F."/>
            <person name="Anvar Y."/>
            <person name="Smit S."/>
            <person name="Van Straalen N."/>
            <person name="Roelofs D."/>
        </authorList>
    </citation>
    <scope>NUCLEOTIDE SEQUENCE [LARGE SCALE GENOMIC DNA]</scope>
    <source>
        <strain evidence="7 8">VU population</strain>
        <tissue evidence="7">Whole body</tissue>
    </source>
</reference>
<dbReference type="Proteomes" id="UP000198287">
    <property type="component" value="Unassembled WGS sequence"/>
</dbReference>
<evidence type="ECO:0000256" key="5">
    <source>
        <dbReference type="SAM" id="Phobius"/>
    </source>
</evidence>
<dbReference type="PROSITE" id="PS50262">
    <property type="entry name" value="G_PROTEIN_RECEP_F1_2"/>
    <property type="match status" value="1"/>
</dbReference>
<feature type="transmembrane region" description="Helical" evidence="5">
    <location>
        <begin position="147"/>
        <end position="166"/>
    </location>
</feature>
<protein>
    <submittedName>
        <fullName evidence="7">Gonadotropin-releasing hormone II receptor</fullName>
    </submittedName>
</protein>
<comment type="caution">
    <text evidence="7">The sequence shown here is derived from an EMBL/GenBank/DDBJ whole genome shotgun (WGS) entry which is preliminary data.</text>
</comment>
<evidence type="ECO:0000256" key="1">
    <source>
        <dbReference type="ARBA" id="ARBA00004370"/>
    </source>
</evidence>
<name>A0A226D8U5_FOLCA</name>
<evidence type="ECO:0000313" key="8">
    <source>
        <dbReference type="Proteomes" id="UP000198287"/>
    </source>
</evidence>
<dbReference type="InterPro" id="IPR017452">
    <property type="entry name" value="GPCR_Rhodpsn_7TM"/>
</dbReference>
<dbReference type="GO" id="GO:0016020">
    <property type="term" value="C:membrane"/>
    <property type="evidence" value="ECO:0007669"/>
    <property type="project" value="UniProtKB-SubCell"/>
</dbReference>
<gene>
    <name evidence="7" type="ORF">Fcan01_23101</name>
</gene>
<keyword evidence="3 5" id="KW-1133">Transmembrane helix</keyword>
<evidence type="ECO:0000256" key="4">
    <source>
        <dbReference type="ARBA" id="ARBA00023136"/>
    </source>
</evidence>
<keyword evidence="4 5" id="KW-0472">Membrane</keyword>
<feature type="domain" description="G-protein coupled receptors family 1 profile" evidence="6">
    <location>
        <begin position="129"/>
        <end position="170"/>
    </location>
</feature>
<keyword evidence="2 5" id="KW-0812">Transmembrane</keyword>